<protein>
    <submittedName>
        <fullName evidence="2">Uncharacterized protein</fullName>
    </submittedName>
</protein>
<accession>A0A6A5YV16</accession>
<feature type="chain" id="PRO_5025445335" evidence="1">
    <location>
        <begin position="21"/>
        <end position="100"/>
    </location>
</feature>
<keyword evidence="1" id="KW-0732">Signal</keyword>
<sequence>MKLMFFLAMAFAMFVTTIFADNAPAAQDPAEVDTFVNDILNQLHEQIAQTDAMAPHCTLCKSKLIPCVDNRNENLDRCYRAFCHDVICGRCGFMDCRPYA</sequence>
<keyword evidence="3" id="KW-1185">Reference proteome</keyword>
<gene>
    <name evidence="2" type="ORF">BDV96DRAFT_650737</name>
</gene>
<reference evidence="2" key="1">
    <citation type="journal article" date="2020" name="Stud. Mycol.">
        <title>101 Dothideomycetes genomes: a test case for predicting lifestyles and emergence of pathogens.</title>
        <authorList>
            <person name="Haridas S."/>
            <person name="Albert R."/>
            <person name="Binder M."/>
            <person name="Bloem J."/>
            <person name="Labutti K."/>
            <person name="Salamov A."/>
            <person name="Andreopoulos B."/>
            <person name="Baker S."/>
            <person name="Barry K."/>
            <person name="Bills G."/>
            <person name="Bluhm B."/>
            <person name="Cannon C."/>
            <person name="Castanera R."/>
            <person name="Culley D."/>
            <person name="Daum C."/>
            <person name="Ezra D."/>
            <person name="Gonzalez J."/>
            <person name="Henrissat B."/>
            <person name="Kuo A."/>
            <person name="Liang C."/>
            <person name="Lipzen A."/>
            <person name="Lutzoni F."/>
            <person name="Magnuson J."/>
            <person name="Mondo S."/>
            <person name="Nolan M."/>
            <person name="Ohm R."/>
            <person name="Pangilinan J."/>
            <person name="Park H.-J."/>
            <person name="Ramirez L."/>
            <person name="Alfaro M."/>
            <person name="Sun H."/>
            <person name="Tritt A."/>
            <person name="Yoshinaga Y."/>
            <person name="Zwiers L.-H."/>
            <person name="Turgeon B."/>
            <person name="Goodwin S."/>
            <person name="Spatafora J."/>
            <person name="Crous P."/>
            <person name="Grigoriev I."/>
        </authorList>
    </citation>
    <scope>NUCLEOTIDE SEQUENCE</scope>
    <source>
        <strain evidence="2">CBS 627.86</strain>
    </source>
</reference>
<evidence type="ECO:0000256" key="1">
    <source>
        <dbReference type="SAM" id="SignalP"/>
    </source>
</evidence>
<name>A0A6A5YV16_9PLEO</name>
<dbReference type="AlphaFoldDB" id="A0A6A5YV16"/>
<proteinExistence type="predicted"/>
<dbReference type="Proteomes" id="UP000799770">
    <property type="component" value="Unassembled WGS sequence"/>
</dbReference>
<dbReference type="EMBL" id="ML977337">
    <property type="protein sequence ID" value="KAF2110624.1"/>
    <property type="molecule type" value="Genomic_DNA"/>
</dbReference>
<feature type="signal peptide" evidence="1">
    <location>
        <begin position="1"/>
        <end position="20"/>
    </location>
</feature>
<organism evidence="2 3">
    <name type="scientific">Lophiotrema nucula</name>
    <dbReference type="NCBI Taxonomy" id="690887"/>
    <lineage>
        <taxon>Eukaryota</taxon>
        <taxon>Fungi</taxon>
        <taxon>Dikarya</taxon>
        <taxon>Ascomycota</taxon>
        <taxon>Pezizomycotina</taxon>
        <taxon>Dothideomycetes</taxon>
        <taxon>Pleosporomycetidae</taxon>
        <taxon>Pleosporales</taxon>
        <taxon>Lophiotremataceae</taxon>
        <taxon>Lophiotrema</taxon>
    </lineage>
</organism>
<evidence type="ECO:0000313" key="2">
    <source>
        <dbReference type="EMBL" id="KAF2110624.1"/>
    </source>
</evidence>
<evidence type="ECO:0000313" key="3">
    <source>
        <dbReference type="Proteomes" id="UP000799770"/>
    </source>
</evidence>